<dbReference type="AlphaFoldDB" id="A0A940IEE7"/>
<comment type="similarity">
    <text evidence="1 5">Belongs to the CoaE family.</text>
</comment>
<evidence type="ECO:0000313" key="8">
    <source>
        <dbReference type="Proteomes" id="UP000712007"/>
    </source>
</evidence>
<evidence type="ECO:0000256" key="5">
    <source>
        <dbReference type="HAMAP-Rule" id="MF_00376"/>
    </source>
</evidence>
<comment type="caution">
    <text evidence="7">The sequence shown here is derived from an EMBL/GenBank/DDBJ whole genome shotgun (WGS) entry which is preliminary data.</text>
</comment>
<dbReference type="PANTHER" id="PTHR10695">
    <property type="entry name" value="DEPHOSPHO-COA KINASE-RELATED"/>
    <property type="match status" value="1"/>
</dbReference>
<dbReference type="GO" id="GO:0005524">
    <property type="term" value="F:ATP binding"/>
    <property type="evidence" value="ECO:0007669"/>
    <property type="project" value="UniProtKB-UniRule"/>
</dbReference>
<keyword evidence="5" id="KW-0963">Cytoplasm</keyword>
<dbReference type="PRINTS" id="PR00988">
    <property type="entry name" value="URIDINKINASE"/>
</dbReference>
<keyword evidence="4 5" id="KW-0173">Coenzyme A biosynthesis</keyword>
<evidence type="ECO:0000256" key="3">
    <source>
        <dbReference type="ARBA" id="ARBA00022840"/>
    </source>
</evidence>
<comment type="function">
    <text evidence="5">Catalyzes the phosphorylation of the 3'-hydroxyl group of dephosphocoenzyme A to form coenzyme A.</text>
</comment>
<feature type="binding site" evidence="5">
    <location>
        <begin position="11"/>
        <end position="16"/>
    </location>
    <ligand>
        <name>ATP</name>
        <dbReference type="ChEBI" id="CHEBI:30616"/>
    </ligand>
</feature>
<accession>A0A940IEE7</accession>
<dbReference type="SUPFAM" id="SSF52540">
    <property type="entry name" value="P-loop containing nucleoside triphosphate hydrolases"/>
    <property type="match status" value="1"/>
</dbReference>
<reference evidence="7" key="2">
    <citation type="journal article" date="2021" name="PeerJ">
        <title>Extensive microbial diversity within the chicken gut microbiome revealed by metagenomics and culture.</title>
        <authorList>
            <person name="Gilroy R."/>
            <person name="Ravi A."/>
            <person name="Getino M."/>
            <person name="Pursley I."/>
            <person name="Horton D.L."/>
            <person name="Alikhan N.F."/>
            <person name="Baker D."/>
            <person name="Gharbi K."/>
            <person name="Hall N."/>
            <person name="Watson M."/>
            <person name="Adriaenssens E.M."/>
            <person name="Foster-Nyarko E."/>
            <person name="Jarju S."/>
            <person name="Secka A."/>
            <person name="Antonio M."/>
            <person name="Oren A."/>
            <person name="Chaudhuri R.R."/>
            <person name="La Ragione R."/>
            <person name="Hildebrand F."/>
            <person name="Pallen M.J."/>
        </authorList>
    </citation>
    <scope>NUCLEOTIDE SEQUENCE</scope>
    <source>
        <strain evidence="7">3924</strain>
    </source>
</reference>
<evidence type="ECO:0000256" key="4">
    <source>
        <dbReference type="ARBA" id="ARBA00022993"/>
    </source>
</evidence>
<keyword evidence="2 5" id="KW-0547">Nucleotide-binding</keyword>
<evidence type="ECO:0000313" key="7">
    <source>
        <dbReference type="EMBL" id="MBO8439559.1"/>
    </source>
</evidence>
<evidence type="ECO:0000256" key="2">
    <source>
        <dbReference type="ARBA" id="ARBA00022741"/>
    </source>
</evidence>
<keyword evidence="3 5" id="KW-0067">ATP-binding</keyword>
<evidence type="ECO:0000256" key="1">
    <source>
        <dbReference type="ARBA" id="ARBA00009018"/>
    </source>
</evidence>
<comment type="catalytic activity">
    <reaction evidence="5">
        <text>3'-dephospho-CoA + ATP = ADP + CoA + H(+)</text>
        <dbReference type="Rhea" id="RHEA:18245"/>
        <dbReference type="ChEBI" id="CHEBI:15378"/>
        <dbReference type="ChEBI" id="CHEBI:30616"/>
        <dbReference type="ChEBI" id="CHEBI:57287"/>
        <dbReference type="ChEBI" id="CHEBI:57328"/>
        <dbReference type="ChEBI" id="CHEBI:456216"/>
        <dbReference type="EC" id="2.7.1.24"/>
    </reaction>
</comment>
<reference evidence="7" key="1">
    <citation type="submission" date="2020-10" db="EMBL/GenBank/DDBJ databases">
        <authorList>
            <person name="Gilroy R."/>
        </authorList>
    </citation>
    <scope>NUCLEOTIDE SEQUENCE</scope>
    <source>
        <strain evidence="7">3924</strain>
    </source>
</reference>
<name>A0A940IEE7_9BACT</name>
<organism evidence="7 8">
    <name type="scientific">Candidatus Aphodosoma intestinipullorum</name>
    <dbReference type="NCBI Taxonomy" id="2840674"/>
    <lineage>
        <taxon>Bacteria</taxon>
        <taxon>Pseudomonadati</taxon>
        <taxon>Bacteroidota</taxon>
        <taxon>Bacteroidia</taxon>
        <taxon>Bacteroidales</taxon>
        <taxon>Candidatus Aphodosoma</taxon>
    </lineage>
</organism>
<dbReference type="GO" id="GO:0005737">
    <property type="term" value="C:cytoplasm"/>
    <property type="evidence" value="ECO:0007669"/>
    <property type="project" value="UniProtKB-SubCell"/>
</dbReference>
<dbReference type="HAMAP" id="MF_00376">
    <property type="entry name" value="Dephospho_CoA_kinase"/>
    <property type="match status" value="1"/>
</dbReference>
<dbReference type="Pfam" id="PF01121">
    <property type="entry name" value="CoaE"/>
    <property type="match status" value="1"/>
</dbReference>
<dbReference type="InterPro" id="IPR001977">
    <property type="entry name" value="Depp_CoAkinase"/>
</dbReference>
<dbReference type="InterPro" id="IPR027417">
    <property type="entry name" value="P-loop_NTPase"/>
</dbReference>
<dbReference type="PROSITE" id="PS51219">
    <property type="entry name" value="DPCK"/>
    <property type="match status" value="1"/>
</dbReference>
<dbReference type="Proteomes" id="UP000712007">
    <property type="component" value="Unassembled WGS sequence"/>
</dbReference>
<dbReference type="GO" id="GO:0004140">
    <property type="term" value="F:dephospho-CoA kinase activity"/>
    <property type="evidence" value="ECO:0007669"/>
    <property type="project" value="UniProtKB-UniRule"/>
</dbReference>
<dbReference type="GO" id="GO:0015937">
    <property type="term" value="P:coenzyme A biosynthetic process"/>
    <property type="evidence" value="ECO:0007669"/>
    <property type="project" value="UniProtKB-UniRule"/>
</dbReference>
<evidence type="ECO:0000256" key="6">
    <source>
        <dbReference type="NCBIfam" id="TIGR00152"/>
    </source>
</evidence>
<dbReference type="NCBIfam" id="TIGR00152">
    <property type="entry name" value="dephospho-CoA kinase"/>
    <property type="match status" value="1"/>
</dbReference>
<comment type="pathway">
    <text evidence="5">Cofactor biosynthesis; coenzyme A biosynthesis; CoA from (R)-pantothenate: step 5/5.</text>
</comment>
<keyword evidence="5 7" id="KW-0808">Transferase</keyword>
<dbReference type="EMBL" id="JADIMV010000049">
    <property type="protein sequence ID" value="MBO8439559.1"/>
    <property type="molecule type" value="Genomic_DNA"/>
</dbReference>
<gene>
    <name evidence="5" type="primary">coaE</name>
    <name evidence="7" type="ORF">IAC51_02805</name>
</gene>
<dbReference type="CDD" id="cd02022">
    <property type="entry name" value="DPCK"/>
    <property type="match status" value="1"/>
</dbReference>
<dbReference type="Gene3D" id="3.40.50.300">
    <property type="entry name" value="P-loop containing nucleotide triphosphate hydrolases"/>
    <property type="match status" value="1"/>
</dbReference>
<proteinExistence type="inferred from homology"/>
<protein>
    <recommendedName>
        <fullName evidence="5 6">Dephospho-CoA kinase</fullName>
        <ecNumber evidence="5 6">2.7.1.24</ecNumber>
    </recommendedName>
    <alternativeName>
        <fullName evidence="5">Dephosphocoenzyme A kinase</fullName>
    </alternativeName>
</protein>
<dbReference type="PANTHER" id="PTHR10695:SF46">
    <property type="entry name" value="BIFUNCTIONAL COENZYME A SYNTHASE-RELATED"/>
    <property type="match status" value="1"/>
</dbReference>
<dbReference type="EC" id="2.7.1.24" evidence="5 6"/>
<keyword evidence="5 7" id="KW-0418">Kinase</keyword>
<sequence length="210" mass="23220">MILIGITGGIGSGKSVVAQLFALYGIPVYDSDSNAKRLMAQSPEIRESLTAIFGNGIYPGGTLDREALAKIIFADEEARQTVNAIVHPVVCKDFMLWADALSATHPMVAVESAILYECGLDEYVDLTVAVTAPDDVRIARACRRDGTDAEHIRGRMAAQIDQKRIAEMSDFHITNDGRQMLIPQVERIIERIRRYGKQRDRAARLGAYRL</sequence>
<comment type="subcellular location">
    <subcellularLocation>
        <location evidence="5">Cytoplasm</location>
    </subcellularLocation>
</comment>